<reference evidence="4" key="1">
    <citation type="submission" date="2023-07" db="EMBL/GenBank/DDBJ databases">
        <title>A chromosome-level genome assembly of Lolium multiflorum.</title>
        <authorList>
            <person name="Chen Y."/>
            <person name="Copetti D."/>
            <person name="Kolliker R."/>
            <person name="Studer B."/>
        </authorList>
    </citation>
    <scope>NUCLEOTIDE SEQUENCE</scope>
    <source>
        <strain evidence="4">02402/16</strain>
        <tissue evidence="4">Leaf</tissue>
    </source>
</reference>
<protein>
    <recommendedName>
        <fullName evidence="3">Retrotransposon gag domain-containing protein</fullName>
    </recommendedName>
</protein>
<feature type="region of interest" description="Disordered" evidence="1">
    <location>
        <begin position="552"/>
        <end position="597"/>
    </location>
</feature>
<evidence type="ECO:0000313" key="4">
    <source>
        <dbReference type="EMBL" id="KAK1683092.1"/>
    </source>
</evidence>
<dbReference type="CDD" id="cd00303">
    <property type="entry name" value="retropepsin_like"/>
    <property type="match status" value="1"/>
</dbReference>
<keyword evidence="2" id="KW-0472">Membrane</keyword>
<dbReference type="PANTHER" id="PTHR33223">
    <property type="entry name" value="CCHC-TYPE DOMAIN-CONTAINING PROTEIN"/>
    <property type="match status" value="1"/>
</dbReference>
<organism evidence="4 5">
    <name type="scientific">Lolium multiflorum</name>
    <name type="common">Italian ryegrass</name>
    <name type="synonym">Lolium perenne subsp. multiflorum</name>
    <dbReference type="NCBI Taxonomy" id="4521"/>
    <lineage>
        <taxon>Eukaryota</taxon>
        <taxon>Viridiplantae</taxon>
        <taxon>Streptophyta</taxon>
        <taxon>Embryophyta</taxon>
        <taxon>Tracheophyta</taxon>
        <taxon>Spermatophyta</taxon>
        <taxon>Magnoliopsida</taxon>
        <taxon>Liliopsida</taxon>
        <taxon>Poales</taxon>
        <taxon>Poaceae</taxon>
        <taxon>BOP clade</taxon>
        <taxon>Pooideae</taxon>
        <taxon>Poodae</taxon>
        <taxon>Poeae</taxon>
        <taxon>Poeae Chloroplast Group 2 (Poeae type)</taxon>
        <taxon>Loliodinae</taxon>
        <taxon>Loliinae</taxon>
        <taxon>Lolium</taxon>
    </lineage>
</organism>
<feature type="transmembrane region" description="Helical" evidence="2">
    <location>
        <begin position="70"/>
        <end position="90"/>
    </location>
</feature>
<dbReference type="Gene3D" id="2.40.70.10">
    <property type="entry name" value="Acid Proteases"/>
    <property type="match status" value="1"/>
</dbReference>
<dbReference type="InterPro" id="IPR005162">
    <property type="entry name" value="Retrotrans_gag_dom"/>
</dbReference>
<keyword evidence="2" id="KW-1133">Transmembrane helix</keyword>
<evidence type="ECO:0000259" key="3">
    <source>
        <dbReference type="Pfam" id="PF03732"/>
    </source>
</evidence>
<accession>A0AAD8TJZ0</accession>
<gene>
    <name evidence="4" type="ORF">QYE76_043940</name>
</gene>
<feature type="domain" description="Retrotransposon gag" evidence="3">
    <location>
        <begin position="100"/>
        <end position="190"/>
    </location>
</feature>
<dbReference type="InterPro" id="IPR021109">
    <property type="entry name" value="Peptidase_aspartic_dom_sf"/>
</dbReference>
<proteinExistence type="predicted"/>
<dbReference type="Proteomes" id="UP001231189">
    <property type="component" value="Unassembled WGS sequence"/>
</dbReference>
<sequence>MLWGPTTLFASFSSRTPSSRKPKRDPHEGYTPLRGGEHREKRALRAGIRRGNSLPEGEIDAIAIVIERDIISIIIIIISTIYTAITTAAPRISMNEVRKKLFTISLSGKAAHWYKLLKNGDSIDWEDIVPLFYSKFYPPSEIHKDRNRIYNFWPHDGESIAQAWGRLKSLMLKCPIHELPGNVIIDNFYARLSFQDKTLLDTSCSGSFTRNKEEFKRDLLDRIQENTEGWENDKDRESVIETVDNVIPEAYIEKTPFPAKMKEYSVISSAVNKSEKKPKEPEEQIKIEPAVAIVKDLVTENVEDGHIIFCEDASNIVSHPNKSKQVSVPMLSVRIGDHCYYGLCDIGASVSAIPYELYTEIMHEIGSCELEDIDVVIHLANRETISPIGIVRDVEVLCGKIKYPADFLQHLENSESEAFRKERDELEEIFLRQPILKHDLPVEDLGTTPPPKEDPVFDLKPLPDNLKYAHIDDKKIYPVIISSKLSEIEEERLLEILKKHRGAIGYTLDDLKGISPSICQHAINMEEDAKPVVEHQRRLIPKMKEVFRSAMVSKNKGKEFPEEDNQDLGRKEEDKDVKEEDEEEVDEDSRTHPRATIASIKVVDNPFSANKSARIRTGGAVPRHYLAPKSSLSGTHQPFHNLIFNNQIEGTPKAALPSQWDIDRSNTAGEKEPEAEEWGNNSKSWDSPSDRLLNRVEHNSEMIRNLIYRIDELQELIEKLVKNSSPPSPKE</sequence>
<feature type="region of interest" description="Disordered" evidence="1">
    <location>
        <begin position="664"/>
        <end position="690"/>
    </location>
</feature>
<name>A0AAD8TJZ0_LOLMU</name>
<dbReference type="PANTHER" id="PTHR33223:SF11">
    <property type="entry name" value="ELEMENT PROTEIN, PUTATIVE-RELATED"/>
    <property type="match status" value="1"/>
</dbReference>
<evidence type="ECO:0000256" key="2">
    <source>
        <dbReference type="SAM" id="Phobius"/>
    </source>
</evidence>
<feature type="region of interest" description="Disordered" evidence="1">
    <location>
        <begin position="12"/>
        <end position="36"/>
    </location>
</feature>
<evidence type="ECO:0000313" key="5">
    <source>
        <dbReference type="Proteomes" id="UP001231189"/>
    </source>
</evidence>
<dbReference type="Pfam" id="PF03732">
    <property type="entry name" value="Retrotrans_gag"/>
    <property type="match status" value="1"/>
</dbReference>
<dbReference type="AlphaFoldDB" id="A0AAD8TJZ0"/>
<keyword evidence="2" id="KW-0812">Transmembrane</keyword>
<evidence type="ECO:0000256" key="1">
    <source>
        <dbReference type="SAM" id="MobiDB-lite"/>
    </source>
</evidence>
<dbReference type="EMBL" id="JAUUTY010000002">
    <property type="protein sequence ID" value="KAK1683092.1"/>
    <property type="molecule type" value="Genomic_DNA"/>
</dbReference>
<keyword evidence="5" id="KW-1185">Reference proteome</keyword>
<comment type="caution">
    <text evidence="4">The sequence shown here is derived from an EMBL/GenBank/DDBJ whole genome shotgun (WGS) entry which is preliminary data.</text>
</comment>
<feature type="compositionally biased region" description="Basic and acidic residues" evidence="1">
    <location>
        <begin position="567"/>
        <end position="578"/>
    </location>
</feature>